<dbReference type="RefSeq" id="WP_012932852.1">
    <property type="nucleotide sequence ID" value="NC_013739.1"/>
</dbReference>
<dbReference type="AlphaFoldDB" id="D3EYS7"/>
<dbReference type="OrthoDB" id="5242520at2"/>
<dbReference type="GO" id="GO:0003700">
    <property type="term" value="F:DNA-binding transcription factor activity"/>
    <property type="evidence" value="ECO:0007669"/>
    <property type="project" value="TreeGrafter"/>
</dbReference>
<evidence type="ECO:0000256" key="3">
    <source>
        <dbReference type="SAM" id="MobiDB-lite"/>
    </source>
</evidence>
<dbReference type="Pfam" id="PF21313">
    <property type="entry name" value="EthR_C"/>
    <property type="match status" value="1"/>
</dbReference>
<dbReference type="InterPro" id="IPR001647">
    <property type="entry name" value="HTH_TetR"/>
</dbReference>
<evidence type="ECO:0000256" key="1">
    <source>
        <dbReference type="ARBA" id="ARBA00023125"/>
    </source>
</evidence>
<dbReference type="eggNOG" id="COG1309">
    <property type="taxonomic scope" value="Bacteria"/>
</dbReference>
<sequence>MSADPTTTSRQPAGRRSHPRRGGAAQIPAAVCLATTELLAEQPLAKLTVSGILARSGVSKTSFYYHFASKEAVVASLVEQIAEELDAQVAALPSREFGAREAIRGALSAGFGLWDAHRPVLLVVQAAARAPSPLGTIWQTLVEERYVRPFAERARSAQAAGRLAAECDPLALSRALHWMTEHALYAHIAGLDRTPPDVTAEALAHVWTTSLVGAPAGAPAD</sequence>
<feature type="DNA-binding region" description="H-T-H motif" evidence="2">
    <location>
        <begin position="48"/>
        <end position="67"/>
    </location>
</feature>
<dbReference type="GO" id="GO:0000976">
    <property type="term" value="F:transcription cis-regulatory region binding"/>
    <property type="evidence" value="ECO:0007669"/>
    <property type="project" value="TreeGrafter"/>
</dbReference>
<dbReference type="InterPro" id="IPR009057">
    <property type="entry name" value="Homeodomain-like_sf"/>
</dbReference>
<dbReference type="Pfam" id="PF00440">
    <property type="entry name" value="TetR_N"/>
    <property type="match status" value="1"/>
</dbReference>
<feature type="compositionally biased region" description="Polar residues" evidence="3">
    <location>
        <begin position="1"/>
        <end position="11"/>
    </location>
</feature>
<evidence type="ECO:0000259" key="4">
    <source>
        <dbReference type="PROSITE" id="PS50977"/>
    </source>
</evidence>
<dbReference type="SUPFAM" id="SSF46689">
    <property type="entry name" value="Homeodomain-like"/>
    <property type="match status" value="1"/>
</dbReference>
<gene>
    <name evidence="5" type="ordered locus">Cwoe_1372</name>
</gene>
<evidence type="ECO:0000256" key="2">
    <source>
        <dbReference type="PROSITE-ProRule" id="PRU00335"/>
    </source>
</evidence>
<dbReference type="InterPro" id="IPR049397">
    <property type="entry name" value="EthR_C"/>
</dbReference>
<dbReference type="KEGG" id="cwo:Cwoe_1372"/>
<protein>
    <submittedName>
        <fullName evidence="5">Transcriptional regulator, TetR family</fullName>
    </submittedName>
</protein>
<accession>D3EYS7</accession>
<dbReference type="Gene3D" id="1.10.10.60">
    <property type="entry name" value="Homeodomain-like"/>
    <property type="match status" value="1"/>
</dbReference>
<reference evidence="6" key="2">
    <citation type="submission" date="2010-01" db="EMBL/GenBank/DDBJ databases">
        <title>The complete genome of Conexibacter woesei DSM 14684.</title>
        <authorList>
            <consortium name="US DOE Joint Genome Institute (JGI-PGF)"/>
            <person name="Lucas S."/>
            <person name="Copeland A."/>
            <person name="Lapidus A."/>
            <person name="Glavina del Rio T."/>
            <person name="Dalin E."/>
            <person name="Tice H."/>
            <person name="Bruce D."/>
            <person name="Goodwin L."/>
            <person name="Pitluck S."/>
            <person name="Kyrpides N."/>
            <person name="Mavromatis K."/>
            <person name="Ivanova N."/>
            <person name="Mikhailova N."/>
            <person name="Chertkov O."/>
            <person name="Brettin T."/>
            <person name="Detter J.C."/>
            <person name="Han C."/>
            <person name="Larimer F."/>
            <person name="Land M."/>
            <person name="Hauser L."/>
            <person name="Markowitz V."/>
            <person name="Cheng J.-F."/>
            <person name="Hugenholtz P."/>
            <person name="Woyke T."/>
            <person name="Wu D."/>
            <person name="Pukall R."/>
            <person name="Steenblock K."/>
            <person name="Schneider S."/>
            <person name="Klenk H.-P."/>
            <person name="Eisen J.A."/>
        </authorList>
    </citation>
    <scope>NUCLEOTIDE SEQUENCE [LARGE SCALE GENOMIC DNA]</scope>
    <source>
        <strain evidence="6">DSM 14684 / CIP 108061 / JCM 11494 / NBRC 100937 / ID131577</strain>
    </source>
</reference>
<dbReference type="InterPro" id="IPR050109">
    <property type="entry name" value="HTH-type_TetR-like_transc_reg"/>
</dbReference>
<dbReference type="STRING" id="469383.Cwoe_1372"/>
<keyword evidence="1 2" id="KW-0238">DNA-binding</keyword>
<feature type="region of interest" description="Disordered" evidence="3">
    <location>
        <begin position="1"/>
        <end position="23"/>
    </location>
</feature>
<evidence type="ECO:0000313" key="5">
    <source>
        <dbReference type="EMBL" id="ADB49801.1"/>
    </source>
</evidence>
<dbReference type="InterPro" id="IPR036271">
    <property type="entry name" value="Tet_transcr_reg_TetR-rel_C_sf"/>
</dbReference>
<proteinExistence type="predicted"/>
<feature type="domain" description="HTH tetR-type" evidence="4">
    <location>
        <begin position="25"/>
        <end position="85"/>
    </location>
</feature>
<dbReference type="PANTHER" id="PTHR30055">
    <property type="entry name" value="HTH-TYPE TRANSCRIPTIONAL REGULATOR RUTR"/>
    <property type="match status" value="1"/>
</dbReference>
<dbReference type="HOGENOM" id="CLU_069356_32_0_11"/>
<dbReference type="SUPFAM" id="SSF48498">
    <property type="entry name" value="Tetracyclin repressor-like, C-terminal domain"/>
    <property type="match status" value="1"/>
</dbReference>
<dbReference type="EMBL" id="CP001854">
    <property type="protein sequence ID" value="ADB49801.1"/>
    <property type="molecule type" value="Genomic_DNA"/>
</dbReference>
<dbReference type="Proteomes" id="UP000008229">
    <property type="component" value="Chromosome"/>
</dbReference>
<dbReference type="Gene3D" id="1.10.357.10">
    <property type="entry name" value="Tetracycline Repressor, domain 2"/>
    <property type="match status" value="1"/>
</dbReference>
<reference evidence="5 6" key="1">
    <citation type="journal article" date="2010" name="Stand. Genomic Sci.">
        <title>Complete genome sequence of Conexibacter woesei type strain (ID131577).</title>
        <authorList>
            <person name="Pukall R."/>
            <person name="Lapidus A."/>
            <person name="Glavina Del Rio T."/>
            <person name="Copeland A."/>
            <person name="Tice H."/>
            <person name="Cheng J.-F."/>
            <person name="Lucas S."/>
            <person name="Chen F."/>
            <person name="Nolan M."/>
            <person name="Bruce D."/>
            <person name="Goodwin L."/>
            <person name="Pitluck S."/>
            <person name="Mavromatis K."/>
            <person name="Ivanova N."/>
            <person name="Ovchinnikova G."/>
            <person name="Pati A."/>
            <person name="Chen A."/>
            <person name="Palaniappan K."/>
            <person name="Land M."/>
            <person name="Hauser L."/>
            <person name="Chang Y.-J."/>
            <person name="Jeffries C.D."/>
            <person name="Chain P."/>
            <person name="Meincke L."/>
            <person name="Sims D."/>
            <person name="Brettin T."/>
            <person name="Detter J.C."/>
            <person name="Rohde M."/>
            <person name="Goeker M."/>
            <person name="Bristow J."/>
            <person name="Eisen J.A."/>
            <person name="Markowitz V."/>
            <person name="Kyrpides N.C."/>
            <person name="Klenk H.-P."/>
            <person name="Hugenholtz P."/>
        </authorList>
    </citation>
    <scope>NUCLEOTIDE SEQUENCE [LARGE SCALE GENOMIC DNA]</scope>
    <source>
        <strain evidence="6">DSM 14684 / CIP 108061 / JCM 11494 / NBRC 100937 / ID131577</strain>
    </source>
</reference>
<keyword evidence="6" id="KW-1185">Reference proteome</keyword>
<dbReference type="PROSITE" id="PS50977">
    <property type="entry name" value="HTH_TETR_2"/>
    <property type="match status" value="1"/>
</dbReference>
<evidence type="ECO:0000313" key="6">
    <source>
        <dbReference type="Proteomes" id="UP000008229"/>
    </source>
</evidence>
<name>D3EYS7_CONWI</name>
<dbReference type="PANTHER" id="PTHR30055:SF184">
    <property type="entry name" value="HTH-TYPE TRANSCRIPTIONAL REGULATOR ETHR"/>
    <property type="match status" value="1"/>
</dbReference>
<organism evidence="5 6">
    <name type="scientific">Conexibacter woesei (strain DSM 14684 / CCUG 47730 / CIP 108061 / JCM 11494 / NBRC 100937 / ID131577)</name>
    <dbReference type="NCBI Taxonomy" id="469383"/>
    <lineage>
        <taxon>Bacteria</taxon>
        <taxon>Bacillati</taxon>
        <taxon>Actinomycetota</taxon>
        <taxon>Thermoleophilia</taxon>
        <taxon>Solirubrobacterales</taxon>
        <taxon>Conexibacteraceae</taxon>
        <taxon>Conexibacter</taxon>
    </lineage>
</organism>
<dbReference type="PRINTS" id="PR00455">
    <property type="entry name" value="HTHTETR"/>
</dbReference>